<name>A0A0P1A4V1_PLAHL</name>
<dbReference type="GeneID" id="36408958"/>
<dbReference type="InterPro" id="IPR007603">
    <property type="entry name" value="Choline_transptr-like"/>
</dbReference>
<dbReference type="GO" id="GO:0005886">
    <property type="term" value="C:plasma membrane"/>
    <property type="evidence" value="ECO:0007669"/>
    <property type="project" value="UniProtKB-SubCell"/>
</dbReference>
<feature type="transmembrane region" description="Helical" evidence="7">
    <location>
        <begin position="39"/>
        <end position="60"/>
    </location>
</feature>
<dbReference type="PANTHER" id="PTHR12385">
    <property type="entry name" value="CHOLINE TRANSPORTER-LIKE (SLC FAMILY 44)"/>
    <property type="match status" value="1"/>
</dbReference>
<reference evidence="9" key="1">
    <citation type="submission" date="2014-09" db="EMBL/GenBank/DDBJ databases">
        <authorList>
            <person name="Sharma Rahul"/>
            <person name="Thines Marco"/>
        </authorList>
    </citation>
    <scope>NUCLEOTIDE SEQUENCE [LARGE SCALE GENOMIC DNA]</scope>
</reference>
<feature type="transmembrane region" description="Helical" evidence="7">
    <location>
        <begin position="299"/>
        <end position="318"/>
    </location>
</feature>
<keyword evidence="6" id="KW-0325">Glycoprotein</keyword>
<keyword evidence="4 7" id="KW-1133">Transmembrane helix</keyword>
<accession>A0A0P1A4V1</accession>
<evidence type="ECO:0000313" key="8">
    <source>
        <dbReference type="EMBL" id="CEG35148.1"/>
    </source>
</evidence>
<evidence type="ECO:0000256" key="7">
    <source>
        <dbReference type="RuleBase" id="RU368066"/>
    </source>
</evidence>
<feature type="transmembrane region" description="Helical" evidence="7">
    <location>
        <begin position="378"/>
        <end position="398"/>
    </location>
</feature>
<comment type="similarity">
    <text evidence="2 7">Belongs to the CTL (choline transporter-like) family.</text>
</comment>
<evidence type="ECO:0000256" key="6">
    <source>
        <dbReference type="ARBA" id="ARBA00023180"/>
    </source>
</evidence>
<dbReference type="OMA" id="GKSFCKA"/>
<dbReference type="PANTHER" id="PTHR12385:SF14">
    <property type="entry name" value="CHOLINE TRANSPORTER-LIKE 2"/>
    <property type="match status" value="1"/>
</dbReference>
<dbReference type="AlphaFoldDB" id="A0A0P1A4V1"/>
<evidence type="ECO:0000256" key="4">
    <source>
        <dbReference type="ARBA" id="ARBA00022989"/>
    </source>
</evidence>
<dbReference type="OrthoDB" id="420519at2759"/>
<dbReference type="EMBL" id="CCYD01000007">
    <property type="protein sequence ID" value="CEG35148.1"/>
    <property type="molecule type" value="Genomic_DNA"/>
</dbReference>
<evidence type="ECO:0000256" key="5">
    <source>
        <dbReference type="ARBA" id="ARBA00023136"/>
    </source>
</evidence>
<dbReference type="Proteomes" id="UP000054928">
    <property type="component" value="Unassembled WGS sequence"/>
</dbReference>
<keyword evidence="3 7" id="KW-0812">Transmembrane</keyword>
<dbReference type="GO" id="GO:0022857">
    <property type="term" value="F:transmembrane transporter activity"/>
    <property type="evidence" value="ECO:0007669"/>
    <property type="project" value="UniProtKB-UniRule"/>
</dbReference>
<keyword evidence="5 7" id="KW-0472">Membrane</keyword>
<feature type="transmembrane region" description="Helical" evidence="7">
    <location>
        <begin position="455"/>
        <end position="474"/>
    </location>
</feature>
<keyword evidence="9" id="KW-1185">Reference proteome</keyword>
<dbReference type="RefSeq" id="XP_024571517.1">
    <property type="nucleotide sequence ID" value="XM_024729358.1"/>
</dbReference>
<feature type="transmembrane region" description="Helical" evidence="7">
    <location>
        <begin position="597"/>
        <end position="620"/>
    </location>
</feature>
<feature type="transmembrane region" description="Helical" evidence="7">
    <location>
        <begin position="640"/>
        <end position="661"/>
    </location>
</feature>
<evidence type="ECO:0000256" key="2">
    <source>
        <dbReference type="ARBA" id="ARBA00007168"/>
    </source>
</evidence>
<comment type="subcellular location">
    <subcellularLocation>
        <location evidence="7">Cell membrane</location>
        <topology evidence="7">Multi-pass membrane protein</topology>
    </subcellularLocation>
    <subcellularLocation>
        <location evidence="1">Membrane</location>
        <topology evidence="1">Multi-pass membrane protein</topology>
    </subcellularLocation>
</comment>
<proteinExistence type="inferred from homology"/>
<feature type="transmembrane region" description="Helical" evidence="7">
    <location>
        <begin position="495"/>
        <end position="516"/>
    </location>
</feature>
<sequence length="729" mass="84186">MMENQEMIEKVAVEDQKSIERTLESTNPFKHDKRKCTDVMVLILFLFFWIGMLIIAGNGYRHGKPQRLLYGTDWMGRTCGASSDETKYVPAYDLTNYKYLLYPRLFDDMKALVAAGYDSQQLVHPSTFRKLFGVCVSACPVLSKKTLYVHAYIDYRIQGNPINEEEASAVKNEYLIAGSPWKVEMNTTNVLYRCVALTKVEVIQHVRCIDKCTDQEVERYQNGSVNTLTCGMDNEKNPFINCGAQSCNDVITAVRPSCKSSETMREEREIGTTIQDPVTQMISRRWFLLVRWLGDLQKAAVPVLICGGLIALILGFFWLLLLRYWASVFVMYFIVQDLNLHCIEWECRSKIIKRLIRIQLAIGIIREASKALQSMPMLTFYPFIPTFFAVILVAYWIVTATFIATSDHLVIPSTFPVNGTFLHYNDTTQVQIQEKKNRKYFMLYHLFGLLWTNQVIQAAAYTTIAGAFCEYYWTRNKQEIRRRPVLRSIWRTLRYHFGSIAFGSLILTWVQILRIICAYMDENLNRLKQINKVWKVVRMCLQVLLWCFENCLKFLNKNTFILIAMTGQSFGPAMKDSFLLLQTHAARIATVSILTRFLMLIGKVFVTTFSMLSMFLLIRYPPHEVPRFLVGDLANLTNPLLPMLLVGLLSYTTSCFFFDVYGTGIESILLCFCKDCHVNKTSQDFYMTKDLVAFLDGPAQSNAFTKYKNRIQCTDDQMIQKFHSIKIEN</sequence>
<evidence type="ECO:0000256" key="1">
    <source>
        <dbReference type="ARBA" id="ARBA00004141"/>
    </source>
</evidence>
<comment type="function">
    <text evidence="7">Choline transporter.</text>
</comment>
<organism evidence="8 9">
    <name type="scientific">Plasmopara halstedii</name>
    <name type="common">Downy mildew of sunflower</name>
    <dbReference type="NCBI Taxonomy" id="4781"/>
    <lineage>
        <taxon>Eukaryota</taxon>
        <taxon>Sar</taxon>
        <taxon>Stramenopiles</taxon>
        <taxon>Oomycota</taxon>
        <taxon>Peronosporomycetes</taxon>
        <taxon>Peronosporales</taxon>
        <taxon>Peronosporaceae</taxon>
        <taxon>Plasmopara</taxon>
    </lineage>
</organism>
<dbReference type="Pfam" id="PF04515">
    <property type="entry name" value="Choline_transpo"/>
    <property type="match status" value="1"/>
</dbReference>
<protein>
    <recommendedName>
        <fullName evidence="7">Choline transporter-like protein</fullName>
    </recommendedName>
</protein>
<evidence type="ECO:0000313" key="9">
    <source>
        <dbReference type="Proteomes" id="UP000054928"/>
    </source>
</evidence>
<evidence type="ECO:0000256" key="3">
    <source>
        <dbReference type="ARBA" id="ARBA00022692"/>
    </source>
</evidence>